<feature type="transmembrane region" description="Helical" evidence="7">
    <location>
        <begin position="20"/>
        <end position="38"/>
    </location>
</feature>
<comment type="subcellular location">
    <subcellularLocation>
        <location evidence="1">Membrane</location>
        <topology evidence="1">Multi-pass membrane protein</topology>
    </subcellularLocation>
</comment>
<dbReference type="SUPFAM" id="SSF103473">
    <property type="entry name" value="MFS general substrate transporter"/>
    <property type="match status" value="1"/>
</dbReference>
<protein>
    <submittedName>
        <fullName evidence="8">Uncharacterized protein</fullName>
    </submittedName>
</protein>
<dbReference type="PANTHER" id="PTHR10332">
    <property type="entry name" value="EQUILIBRATIVE NUCLEOSIDE TRANSPORTER"/>
    <property type="match status" value="1"/>
</dbReference>
<accession>A0ABQ7CWT9</accession>
<evidence type="ECO:0000313" key="9">
    <source>
        <dbReference type="Proteomes" id="UP000266723"/>
    </source>
</evidence>
<feature type="transmembrane region" description="Helical" evidence="7">
    <location>
        <begin position="250"/>
        <end position="270"/>
    </location>
</feature>
<feature type="transmembrane region" description="Helical" evidence="7">
    <location>
        <begin position="282"/>
        <end position="301"/>
    </location>
</feature>
<evidence type="ECO:0000256" key="6">
    <source>
        <dbReference type="ARBA" id="ARBA00023136"/>
    </source>
</evidence>
<comment type="caution">
    <text evidence="8">The sequence shown here is derived from an EMBL/GenBank/DDBJ whole genome shotgun (WGS) entry which is preliminary data.</text>
</comment>
<evidence type="ECO:0000313" key="8">
    <source>
        <dbReference type="EMBL" id="KAF3563774.1"/>
    </source>
</evidence>
<feature type="transmembrane region" description="Helical" evidence="7">
    <location>
        <begin position="140"/>
        <end position="161"/>
    </location>
</feature>
<reference evidence="8 9" key="1">
    <citation type="journal article" date="2020" name="BMC Genomics">
        <title>Intraspecific diversification of the crop wild relative Brassica cretica Lam. using demographic model selection.</title>
        <authorList>
            <person name="Kioukis A."/>
            <person name="Michalopoulou V.A."/>
            <person name="Briers L."/>
            <person name="Pirintsos S."/>
            <person name="Studholme D.J."/>
            <person name="Pavlidis P."/>
            <person name="Sarris P.F."/>
        </authorList>
    </citation>
    <scope>NUCLEOTIDE SEQUENCE [LARGE SCALE GENOMIC DNA]</scope>
    <source>
        <strain evidence="9">cv. PFS-1207/04</strain>
    </source>
</reference>
<evidence type="ECO:0000256" key="5">
    <source>
        <dbReference type="ARBA" id="ARBA00022989"/>
    </source>
</evidence>
<proteinExistence type="inferred from homology"/>
<keyword evidence="3" id="KW-0813">Transport</keyword>
<feature type="transmembrane region" description="Helical" evidence="7">
    <location>
        <begin position="343"/>
        <end position="366"/>
    </location>
</feature>
<keyword evidence="4 7" id="KW-0812">Transmembrane</keyword>
<evidence type="ECO:0000256" key="4">
    <source>
        <dbReference type="ARBA" id="ARBA00022692"/>
    </source>
</evidence>
<gene>
    <name evidence="8" type="ORF">DY000_02014023</name>
</gene>
<dbReference type="Pfam" id="PF01733">
    <property type="entry name" value="Nucleoside_tran"/>
    <property type="match status" value="1"/>
</dbReference>
<keyword evidence="9" id="KW-1185">Reference proteome</keyword>
<keyword evidence="6 7" id="KW-0472">Membrane</keyword>
<keyword evidence="5 7" id="KW-1133">Transmembrane helix</keyword>
<sequence length="373" mass="41671">MLTIADYYYHVFPDYHPSRVLTVVYQPFALGTIVILAYHESKINTRKRNLIGYIIFTISTLLLIVLDLTTRGRGGIGHYIGLCAIVASWPRRSYRSWRGMIGDLSLMCPELIQLALTSAFRLMTKAAFENSNDGLRKGAMIFLAISALIQFLCVMLYAYVFPKLPIVNYYRRKVASEGSKTVNADLAAAGIQNQSYSTDDVSNNQRLSNKELLVQNIDYAVNLTLIYLISLSIFPGFLYENTGQHGLGSWYALVLVAMYNCGNMVGRYTPLVEWLKIENRKGLTLAVLSRFLFIPAFYFTAKYGDQGWMIMLVSLLGLTTGHFNVCILITAPKGYNGPEKNALGNLLVVFLIGGIVAGTSLGWLWLIGKKNAF</sequence>
<name>A0ABQ7CWT9_BRACR</name>
<feature type="transmembrane region" description="Helical" evidence="7">
    <location>
        <begin position="50"/>
        <end position="66"/>
    </location>
</feature>
<organism evidence="8 9">
    <name type="scientific">Brassica cretica</name>
    <name type="common">Mustard</name>
    <dbReference type="NCBI Taxonomy" id="69181"/>
    <lineage>
        <taxon>Eukaryota</taxon>
        <taxon>Viridiplantae</taxon>
        <taxon>Streptophyta</taxon>
        <taxon>Embryophyta</taxon>
        <taxon>Tracheophyta</taxon>
        <taxon>Spermatophyta</taxon>
        <taxon>Magnoliopsida</taxon>
        <taxon>eudicotyledons</taxon>
        <taxon>Gunneridae</taxon>
        <taxon>Pentapetalae</taxon>
        <taxon>rosids</taxon>
        <taxon>malvids</taxon>
        <taxon>Brassicales</taxon>
        <taxon>Brassicaceae</taxon>
        <taxon>Brassiceae</taxon>
        <taxon>Brassica</taxon>
    </lineage>
</organism>
<dbReference type="EMBL" id="QGKV02000759">
    <property type="protein sequence ID" value="KAF3563774.1"/>
    <property type="molecule type" value="Genomic_DNA"/>
</dbReference>
<dbReference type="Proteomes" id="UP000266723">
    <property type="component" value="Unassembled WGS sequence"/>
</dbReference>
<dbReference type="PANTHER" id="PTHR10332:SF81">
    <property type="entry name" value="EQUILIBRATIVE NUCLEOTIDE TRANSPORTER 3-LIKE"/>
    <property type="match status" value="1"/>
</dbReference>
<evidence type="ECO:0000256" key="2">
    <source>
        <dbReference type="ARBA" id="ARBA00007965"/>
    </source>
</evidence>
<comment type="similarity">
    <text evidence="2">Belongs to the SLC29A/ENT transporter (TC 2.A.57) family.</text>
</comment>
<evidence type="ECO:0000256" key="7">
    <source>
        <dbReference type="SAM" id="Phobius"/>
    </source>
</evidence>
<evidence type="ECO:0000256" key="1">
    <source>
        <dbReference type="ARBA" id="ARBA00004141"/>
    </source>
</evidence>
<evidence type="ECO:0000256" key="3">
    <source>
        <dbReference type="ARBA" id="ARBA00022448"/>
    </source>
</evidence>
<dbReference type="InterPro" id="IPR036259">
    <property type="entry name" value="MFS_trans_sf"/>
</dbReference>
<dbReference type="PIRSF" id="PIRSF016379">
    <property type="entry name" value="ENT"/>
    <property type="match status" value="1"/>
</dbReference>
<feature type="transmembrane region" description="Helical" evidence="7">
    <location>
        <begin position="219"/>
        <end position="238"/>
    </location>
</feature>
<dbReference type="InterPro" id="IPR002259">
    <property type="entry name" value="Eqnu_transpt"/>
</dbReference>
<feature type="transmembrane region" description="Helical" evidence="7">
    <location>
        <begin position="307"/>
        <end position="331"/>
    </location>
</feature>